<evidence type="ECO:0008006" key="3">
    <source>
        <dbReference type="Google" id="ProtNLM"/>
    </source>
</evidence>
<dbReference type="EMBL" id="QUTI01012720">
    <property type="protein sequence ID" value="RLO12668.1"/>
    <property type="molecule type" value="Genomic_DNA"/>
</dbReference>
<dbReference type="Gene3D" id="3.30.40.10">
    <property type="entry name" value="Zinc/RING finger domain, C3HC4 (zinc finger)"/>
    <property type="match status" value="1"/>
</dbReference>
<dbReference type="AlphaFoldDB" id="A0A9X8HGA6"/>
<reference evidence="1 2" key="1">
    <citation type="journal article" date="2018" name="J. Invertebr. Pathol.">
        <title>New genotyping method for the causative agent of crayfish plague (Aphanomyces astaci) based on whole genome data.</title>
        <authorList>
            <person name="Minardi D."/>
            <person name="Studholme D.J."/>
            <person name="van der Giezen M."/>
            <person name="Pretto T."/>
            <person name="Oidtmann B."/>
        </authorList>
    </citation>
    <scope>NUCLEOTIDE SEQUENCE [LARGE SCALE GENOMIC DNA]</scope>
    <source>
        <strain evidence="1 2">KB13</strain>
    </source>
</reference>
<dbReference type="SUPFAM" id="SSF49599">
    <property type="entry name" value="TRAF domain-like"/>
    <property type="match status" value="1"/>
</dbReference>
<name>A0A9X8HGA6_APHAT</name>
<dbReference type="Proteomes" id="UP000275652">
    <property type="component" value="Unassembled WGS sequence"/>
</dbReference>
<proteinExistence type="predicted"/>
<evidence type="ECO:0000313" key="2">
    <source>
        <dbReference type="Proteomes" id="UP000275652"/>
    </source>
</evidence>
<organism evidence="1 2">
    <name type="scientific">Aphanomyces astaci</name>
    <name type="common">Crayfish plague agent</name>
    <dbReference type="NCBI Taxonomy" id="112090"/>
    <lineage>
        <taxon>Eukaryota</taxon>
        <taxon>Sar</taxon>
        <taxon>Stramenopiles</taxon>
        <taxon>Oomycota</taxon>
        <taxon>Saprolegniomycetes</taxon>
        <taxon>Saprolegniales</taxon>
        <taxon>Verrucalvaceae</taxon>
        <taxon>Aphanomyces</taxon>
    </lineage>
</organism>
<accession>A0A9X8HGA6</accession>
<gene>
    <name evidence="1" type="ORF">DYB28_007931</name>
</gene>
<evidence type="ECO:0000313" key="1">
    <source>
        <dbReference type="EMBL" id="RLO12668.1"/>
    </source>
</evidence>
<protein>
    <recommendedName>
        <fullName evidence="3">TRAF-type domain-containing protein</fullName>
    </recommendedName>
</protein>
<comment type="caution">
    <text evidence="1">The sequence shown here is derived from an EMBL/GenBank/DDBJ whole genome shotgun (WGS) entry which is preliminary data.</text>
</comment>
<dbReference type="InterPro" id="IPR013083">
    <property type="entry name" value="Znf_RING/FYVE/PHD"/>
</dbReference>
<sequence length="217" mass="24542">MTVLDGSNEELVLALLRHDADMFARDRKGKAALEWARLTNNTGASRHLEMAIQAHIYARRIADADENRVTKHAHVLLKYAPHGCMKHPLFAYEKKEHETMECRFRLVWCPMGCGQHLVANTVQTHQAVCGMRFSTCSLGCGVEMREKDRLDHEQFDCLYPRESNFRGMTESNQYTSGLIMMLASPAGDFSRWEMAANSTSLHTSTFWGVNATPFGVS</sequence>